<dbReference type="RefSeq" id="WP_157028321.1">
    <property type="nucleotide sequence ID" value="NZ_WQMS01000020.1"/>
</dbReference>
<evidence type="ECO:0000313" key="2">
    <source>
        <dbReference type="EMBL" id="MVO79360.1"/>
    </source>
</evidence>
<dbReference type="Proteomes" id="UP000441389">
    <property type="component" value="Unassembled WGS sequence"/>
</dbReference>
<name>A0A6I4J3X1_9SPHN</name>
<feature type="domain" description="Acyl-CoA thioesterase-like N-terminal HotDog" evidence="1">
    <location>
        <begin position="37"/>
        <end position="119"/>
    </location>
</feature>
<keyword evidence="3" id="KW-1185">Reference proteome</keyword>
<comment type="caution">
    <text evidence="2">The sequence shown here is derived from an EMBL/GenBank/DDBJ whole genome shotgun (WGS) entry which is preliminary data.</text>
</comment>
<reference evidence="2 3" key="1">
    <citation type="submission" date="2019-12" db="EMBL/GenBank/DDBJ databases">
        <authorList>
            <person name="Huq M.A."/>
        </authorList>
    </citation>
    <scope>NUCLEOTIDE SEQUENCE [LARGE SCALE GENOMIC DNA]</scope>
    <source>
        <strain evidence="2 3">MAH-20</strain>
    </source>
</reference>
<organism evidence="2 3">
    <name type="scientific">Sphingomonas horti</name>
    <dbReference type="NCBI Taxonomy" id="2682842"/>
    <lineage>
        <taxon>Bacteria</taxon>
        <taxon>Pseudomonadati</taxon>
        <taxon>Pseudomonadota</taxon>
        <taxon>Alphaproteobacteria</taxon>
        <taxon>Sphingomonadales</taxon>
        <taxon>Sphingomonadaceae</taxon>
        <taxon>Sphingomonas</taxon>
    </lineage>
</organism>
<gene>
    <name evidence="2" type="ORF">GON01_15610</name>
</gene>
<evidence type="ECO:0000259" key="1">
    <source>
        <dbReference type="Pfam" id="PF13622"/>
    </source>
</evidence>
<sequence length="133" mass="14231">MKLPPYAELLGLSVAGEEHGAPLLLMPFSVGVMGRPGFLHGGAIGGLLEMAAFTALYARFPDAERPRIKPITVTVDYMRGGREAETFAVGTIARLGTRVANLEAIAWQDDRAKPIAVARMNVLLARSEPSSRA</sequence>
<dbReference type="CDD" id="cd03443">
    <property type="entry name" value="PaaI_thioesterase"/>
    <property type="match status" value="1"/>
</dbReference>
<dbReference type="Pfam" id="PF13622">
    <property type="entry name" value="4HBT_3"/>
    <property type="match status" value="1"/>
</dbReference>
<dbReference type="SUPFAM" id="SSF54637">
    <property type="entry name" value="Thioesterase/thiol ester dehydrase-isomerase"/>
    <property type="match status" value="1"/>
</dbReference>
<protein>
    <submittedName>
        <fullName evidence="2">PaaI family thioesterase</fullName>
    </submittedName>
</protein>
<dbReference type="InterPro" id="IPR029069">
    <property type="entry name" value="HotDog_dom_sf"/>
</dbReference>
<dbReference type="AlphaFoldDB" id="A0A6I4J3X1"/>
<dbReference type="InterPro" id="IPR049449">
    <property type="entry name" value="TesB_ACOT8-like_N"/>
</dbReference>
<evidence type="ECO:0000313" key="3">
    <source>
        <dbReference type="Proteomes" id="UP000441389"/>
    </source>
</evidence>
<proteinExistence type="predicted"/>
<dbReference type="EMBL" id="WQMS01000020">
    <property type="protein sequence ID" value="MVO79360.1"/>
    <property type="molecule type" value="Genomic_DNA"/>
</dbReference>
<accession>A0A6I4J3X1</accession>
<dbReference type="Gene3D" id="3.10.129.10">
    <property type="entry name" value="Hotdog Thioesterase"/>
    <property type="match status" value="1"/>
</dbReference>